<keyword evidence="3" id="KW-1185">Reference proteome</keyword>
<feature type="domain" description="ThuA-like" evidence="1">
    <location>
        <begin position="41"/>
        <end position="128"/>
    </location>
</feature>
<dbReference type="AlphaFoldDB" id="A0A9P8AX51"/>
<dbReference type="InterPro" id="IPR029010">
    <property type="entry name" value="ThuA-like"/>
</dbReference>
<protein>
    <recommendedName>
        <fullName evidence="1">ThuA-like domain-containing protein</fullName>
    </recommendedName>
</protein>
<name>A0A9P8AX51_9AGAR</name>
<dbReference type="EMBL" id="MU250525">
    <property type="protein sequence ID" value="KAG7451055.1"/>
    <property type="molecule type" value="Genomic_DNA"/>
</dbReference>
<gene>
    <name evidence="2" type="ORF">BT62DRAFT_1071653</name>
</gene>
<reference evidence="2" key="1">
    <citation type="submission" date="2020-11" db="EMBL/GenBank/DDBJ databases">
        <title>Adaptations for nitrogen fixation in a non-lichenized fungal sporocarp promotes dispersal by wood-feeding termites.</title>
        <authorList>
            <consortium name="DOE Joint Genome Institute"/>
            <person name="Koch R.A."/>
            <person name="Yoon G."/>
            <person name="Arayal U."/>
            <person name="Lail K."/>
            <person name="Amirebrahimi M."/>
            <person name="Labutti K."/>
            <person name="Lipzen A."/>
            <person name="Riley R."/>
            <person name="Barry K."/>
            <person name="Henrissat B."/>
            <person name="Grigoriev I.V."/>
            <person name="Herr J.R."/>
            <person name="Aime M.C."/>
        </authorList>
    </citation>
    <scope>NUCLEOTIDE SEQUENCE</scope>
    <source>
        <strain evidence="2">MCA 3950</strain>
    </source>
</reference>
<organism evidence="2 3">
    <name type="scientific">Guyanagaster necrorhizus</name>
    <dbReference type="NCBI Taxonomy" id="856835"/>
    <lineage>
        <taxon>Eukaryota</taxon>
        <taxon>Fungi</taxon>
        <taxon>Dikarya</taxon>
        <taxon>Basidiomycota</taxon>
        <taxon>Agaricomycotina</taxon>
        <taxon>Agaricomycetes</taxon>
        <taxon>Agaricomycetidae</taxon>
        <taxon>Agaricales</taxon>
        <taxon>Marasmiineae</taxon>
        <taxon>Physalacriaceae</taxon>
        <taxon>Guyanagaster</taxon>
    </lineage>
</organism>
<dbReference type="Pfam" id="PF06283">
    <property type="entry name" value="ThuA"/>
    <property type="match status" value="1"/>
</dbReference>
<dbReference type="OrthoDB" id="3482285at2759"/>
<sequence length="139" mass="15724">MLPTATSYRHIQLEYCGQQLEHYCTSSATGDKCQLCGYGGQDQHLEGYDLVVFLSTAREVLDDTGKTAFQNHLNKVSNMLNTTIYGRHSELDIFPDAYFDYHPESQNATIVVLDASRPSTKSLPTDWPARCRTVELSQW</sequence>
<dbReference type="GeneID" id="66101084"/>
<dbReference type="Proteomes" id="UP000812287">
    <property type="component" value="Unassembled WGS sequence"/>
</dbReference>
<evidence type="ECO:0000259" key="1">
    <source>
        <dbReference type="Pfam" id="PF06283"/>
    </source>
</evidence>
<accession>A0A9P8AX51</accession>
<dbReference type="Gene3D" id="3.40.50.880">
    <property type="match status" value="1"/>
</dbReference>
<evidence type="ECO:0000313" key="2">
    <source>
        <dbReference type="EMBL" id="KAG7451055.1"/>
    </source>
</evidence>
<comment type="caution">
    <text evidence="2">The sequence shown here is derived from an EMBL/GenBank/DDBJ whole genome shotgun (WGS) entry which is preliminary data.</text>
</comment>
<proteinExistence type="predicted"/>
<evidence type="ECO:0000313" key="3">
    <source>
        <dbReference type="Proteomes" id="UP000812287"/>
    </source>
</evidence>
<dbReference type="InterPro" id="IPR029062">
    <property type="entry name" value="Class_I_gatase-like"/>
</dbReference>
<dbReference type="RefSeq" id="XP_043044555.1">
    <property type="nucleotide sequence ID" value="XM_043178790.1"/>
</dbReference>